<dbReference type="InterPro" id="IPR018946">
    <property type="entry name" value="PhoD-like_MPP"/>
</dbReference>
<dbReference type="PANTHER" id="PTHR43606">
    <property type="entry name" value="PHOSPHATASE, PUTATIVE (AFU_ORTHOLOGUE AFUA_6G08710)-RELATED"/>
    <property type="match status" value="1"/>
</dbReference>
<dbReference type="InterPro" id="IPR052900">
    <property type="entry name" value="Phospholipid_Metab_Enz"/>
</dbReference>
<dbReference type="Proteomes" id="UP000433309">
    <property type="component" value="Unassembled WGS sequence"/>
</dbReference>
<dbReference type="PANTHER" id="PTHR43606:SF2">
    <property type="entry name" value="ALKALINE PHOSPHATASE FAMILY PROTEIN (AFU_ORTHOLOGUE AFUA_5G03860)"/>
    <property type="match status" value="1"/>
</dbReference>
<reference evidence="2 3" key="1">
    <citation type="submission" date="2019-11" db="EMBL/GenBank/DDBJ databases">
        <title>Novel species isolated from a subtropical stream in China.</title>
        <authorList>
            <person name="Lu H."/>
        </authorList>
    </citation>
    <scope>NUCLEOTIDE SEQUENCE [LARGE SCALE GENOMIC DNA]</scope>
    <source>
        <strain evidence="2 3">FT80W</strain>
    </source>
</reference>
<name>A0A6I2LAL7_9BURK</name>
<feature type="domain" description="PhoD-like phosphatase metallophosphatase" evidence="1">
    <location>
        <begin position="10"/>
        <end position="305"/>
    </location>
</feature>
<dbReference type="AlphaFoldDB" id="A0A6I2LAL7"/>
<accession>A0A6I2LAL7</accession>
<sequence>MQHPQGAIRSHESFTLDDYRARYAQYKTDSQLQAAHEAAPWIVTWDDHEVANDYANDRDERIDPRFVKRRAAAYQAFYEHMPLRLTVPSPGDFYRMRIYQRYDWGKLARFHVLDDRQYRAYEACPLPTRGGSNSVLLRACPTLLDRNRSMLGREQEQWLAQGLQDSPARWNILAQQTLMAQNNQLPILKPGDGRFWTDGWDGYPMARQQLMETLQRSRAANPLVLSGDVHSFFACELTRDPGQPRSASNPVVATEFCGTSITSPSRPQTRTEQYVSMNHGIKYGRSDKRGYMLLNITPAETRADFLALDDVHNAASPIARAAAFVVRDGQPGPIRA</sequence>
<keyword evidence="3" id="KW-1185">Reference proteome</keyword>
<dbReference type="Gene3D" id="3.60.21.70">
    <property type="entry name" value="PhoD-like phosphatase"/>
    <property type="match status" value="1"/>
</dbReference>
<dbReference type="InterPro" id="IPR038607">
    <property type="entry name" value="PhoD-like_sf"/>
</dbReference>
<dbReference type="EMBL" id="WKJK01000042">
    <property type="protein sequence ID" value="MRW94870.1"/>
    <property type="molecule type" value="Genomic_DNA"/>
</dbReference>
<dbReference type="InterPro" id="IPR029052">
    <property type="entry name" value="Metallo-depent_PP-like"/>
</dbReference>
<evidence type="ECO:0000313" key="2">
    <source>
        <dbReference type="EMBL" id="MRW94870.1"/>
    </source>
</evidence>
<evidence type="ECO:0000313" key="3">
    <source>
        <dbReference type="Proteomes" id="UP000433309"/>
    </source>
</evidence>
<organism evidence="2 3">
    <name type="scientific">Duganella guangzhouensis</name>
    <dbReference type="NCBI Taxonomy" id="2666084"/>
    <lineage>
        <taxon>Bacteria</taxon>
        <taxon>Pseudomonadati</taxon>
        <taxon>Pseudomonadota</taxon>
        <taxon>Betaproteobacteria</taxon>
        <taxon>Burkholderiales</taxon>
        <taxon>Oxalobacteraceae</taxon>
        <taxon>Telluria group</taxon>
        <taxon>Duganella</taxon>
    </lineage>
</organism>
<protein>
    <recommendedName>
        <fullName evidence="1">PhoD-like phosphatase metallophosphatase domain-containing protein</fullName>
    </recommendedName>
</protein>
<gene>
    <name evidence="2" type="ORF">GJ699_33450</name>
</gene>
<evidence type="ECO:0000259" key="1">
    <source>
        <dbReference type="Pfam" id="PF09423"/>
    </source>
</evidence>
<dbReference type="SUPFAM" id="SSF56300">
    <property type="entry name" value="Metallo-dependent phosphatases"/>
    <property type="match status" value="1"/>
</dbReference>
<comment type="caution">
    <text evidence="2">The sequence shown here is derived from an EMBL/GenBank/DDBJ whole genome shotgun (WGS) entry which is preliminary data.</text>
</comment>
<proteinExistence type="predicted"/>
<dbReference type="RefSeq" id="WP_154383737.1">
    <property type="nucleotide sequence ID" value="NZ_WKJK01000042.1"/>
</dbReference>
<dbReference type="CDD" id="cd07389">
    <property type="entry name" value="MPP_PhoD"/>
    <property type="match status" value="1"/>
</dbReference>
<dbReference type="Pfam" id="PF09423">
    <property type="entry name" value="PhoD"/>
    <property type="match status" value="1"/>
</dbReference>